<feature type="signal peptide" evidence="2">
    <location>
        <begin position="1"/>
        <end position="17"/>
    </location>
</feature>
<evidence type="ECO:0000313" key="4">
    <source>
        <dbReference type="Proteomes" id="UP001448207"/>
    </source>
</evidence>
<dbReference type="PANTHER" id="PTHR40050">
    <property type="entry name" value="INNER SPORE COAT PROTEIN H"/>
    <property type="match status" value="1"/>
</dbReference>
<keyword evidence="4" id="KW-1185">Reference proteome</keyword>
<protein>
    <submittedName>
        <fullName evidence="3">Secreted coth spore-coat protein domain-containing protein</fullName>
    </submittedName>
</protein>
<feature type="compositionally biased region" description="Polar residues" evidence="1">
    <location>
        <begin position="92"/>
        <end position="102"/>
    </location>
</feature>
<feature type="chain" id="PRO_5045640597" evidence="2">
    <location>
        <begin position="18"/>
        <end position="570"/>
    </location>
</feature>
<dbReference type="Pfam" id="PF08757">
    <property type="entry name" value="CotH"/>
    <property type="match status" value="1"/>
</dbReference>
<dbReference type="Proteomes" id="UP001448207">
    <property type="component" value="Unassembled WGS sequence"/>
</dbReference>
<proteinExistence type="predicted"/>
<keyword evidence="2" id="KW-0732">Signal</keyword>
<name>A0ABR3AVH4_PHYBL</name>
<evidence type="ECO:0000256" key="2">
    <source>
        <dbReference type="SAM" id="SignalP"/>
    </source>
</evidence>
<organism evidence="3 4">
    <name type="scientific">Phycomyces blakesleeanus</name>
    <dbReference type="NCBI Taxonomy" id="4837"/>
    <lineage>
        <taxon>Eukaryota</taxon>
        <taxon>Fungi</taxon>
        <taxon>Fungi incertae sedis</taxon>
        <taxon>Mucoromycota</taxon>
        <taxon>Mucoromycotina</taxon>
        <taxon>Mucoromycetes</taxon>
        <taxon>Mucorales</taxon>
        <taxon>Phycomycetaceae</taxon>
        <taxon>Phycomyces</taxon>
    </lineage>
</organism>
<accession>A0ABR3AVH4</accession>
<sequence>MYIFFGLVFALAVVVSASSTGDQITYSVVSLTGGKHSMSVVVDNVPYPLSQSPKVPILYTGTAPKAAKGYSYAINAGTNGTRVEPFSRKQTSESTPNETFGRQWNTFPLSKVEPILPPLPAINRVESPLHIDGEIPTIYLSGNQTALDNMHTNSMEDISVSVNMAYISPHDVQSFSDIEIGLSGHSSRLFEKVSYNLKLKKKAKNHLYGYRRLKLRALATDQSYIREIIGYDVMKSVGIASTEYSYVRVILNDKPLGLFGFLEAYQNPWIQNEFANGDINYKQGILYQGKYRTTESLLAGVISDLSYYPNITNYALGAYNIKANPANSIGDYRPLMEFTKFIKDAPTTTPDAVQIWQSNLDVESFLRCIALEILVGYSDGYLTMSNNYYLYYETKAKRYIYLPSDLDLIMGSGFVSTISMTTGNYSDFPGFHLRPLTNKLMQVPTFKARLEELIVKVTKELFNLKTLDKRIDDVVRMITEDVAWDQALPRMGKKFIPGSNSDSRVPKLTSPTIDAETQKDLYSKGSYSLSFKDAVNGPTGHIASPGVKEFIKWQSENTMNFWRNTTGKGV</sequence>
<reference evidence="3 4" key="1">
    <citation type="submission" date="2024-04" db="EMBL/GenBank/DDBJ databases">
        <title>Symmetric and asymmetric DNA N6-adenine methylation regulates different biological responses in Mucorales.</title>
        <authorList>
            <consortium name="Lawrence Berkeley National Laboratory"/>
            <person name="Lax C."/>
            <person name="Mondo S.J."/>
            <person name="Osorio-Concepcion M."/>
            <person name="Muszewska A."/>
            <person name="Corrochano-Luque M."/>
            <person name="Gutierrez G."/>
            <person name="Riley R."/>
            <person name="Lipzen A."/>
            <person name="Guo J."/>
            <person name="Hundley H."/>
            <person name="Amirebrahimi M."/>
            <person name="Ng V."/>
            <person name="Lorenzo-Gutierrez D."/>
            <person name="Binder U."/>
            <person name="Yang J."/>
            <person name="Song Y."/>
            <person name="Canovas D."/>
            <person name="Navarro E."/>
            <person name="Freitag M."/>
            <person name="Gabaldon T."/>
            <person name="Grigoriev I.V."/>
            <person name="Corrochano L.M."/>
            <person name="Nicolas F.E."/>
            <person name="Garre V."/>
        </authorList>
    </citation>
    <scope>NUCLEOTIDE SEQUENCE [LARGE SCALE GENOMIC DNA]</scope>
    <source>
        <strain evidence="3 4">L51</strain>
    </source>
</reference>
<comment type="caution">
    <text evidence="3">The sequence shown here is derived from an EMBL/GenBank/DDBJ whole genome shotgun (WGS) entry which is preliminary data.</text>
</comment>
<feature type="region of interest" description="Disordered" evidence="1">
    <location>
        <begin position="82"/>
        <end position="102"/>
    </location>
</feature>
<evidence type="ECO:0000256" key="1">
    <source>
        <dbReference type="SAM" id="MobiDB-lite"/>
    </source>
</evidence>
<dbReference type="PANTHER" id="PTHR40050:SF1">
    <property type="entry name" value="INNER SPORE COAT PROTEIN H"/>
    <property type="match status" value="1"/>
</dbReference>
<dbReference type="EMBL" id="JBCLYO010000013">
    <property type="protein sequence ID" value="KAL0083604.1"/>
    <property type="molecule type" value="Genomic_DNA"/>
</dbReference>
<evidence type="ECO:0000313" key="3">
    <source>
        <dbReference type="EMBL" id="KAL0083604.1"/>
    </source>
</evidence>
<dbReference type="InterPro" id="IPR014867">
    <property type="entry name" value="Spore_coat_CotH_CotH2/3/7"/>
</dbReference>
<gene>
    <name evidence="3" type="ORF">J3Q64DRAFT_1862843</name>
</gene>